<protein>
    <recommendedName>
        <fullName evidence="4">Surface-anchored protein</fullName>
    </recommendedName>
</protein>
<keyword evidence="1" id="KW-0732">Signal</keyword>
<proteinExistence type="predicted"/>
<evidence type="ECO:0000313" key="2">
    <source>
        <dbReference type="EMBL" id="NHC14760.1"/>
    </source>
</evidence>
<dbReference type="Proteomes" id="UP000800981">
    <property type="component" value="Unassembled WGS sequence"/>
</dbReference>
<accession>A0ABX0GYH6</accession>
<dbReference type="RefSeq" id="WP_231134764.1">
    <property type="nucleotide sequence ID" value="NZ_JAANNP010000010.1"/>
</dbReference>
<name>A0ABX0GYH6_9ACTN</name>
<evidence type="ECO:0000313" key="3">
    <source>
        <dbReference type="Proteomes" id="UP000800981"/>
    </source>
</evidence>
<feature type="signal peptide" evidence="1">
    <location>
        <begin position="1"/>
        <end position="21"/>
    </location>
</feature>
<comment type="caution">
    <text evidence="2">The sequence shown here is derived from an EMBL/GenBank/DDBJ whole genome shotgun (WGS) entry which is preliminary data.</text>
</comment>
<gene>
    <name evidence="2" type="ORF">G9H71_13305</name>
</gene>
<dbReference type="EMBL" id="JAANNP010000010">
    <property type="protein sequence ID" value="NHC14760.1"/>
    <property type="molecule type" value="Genomic_DNA"/>
</dbReference>
<reference evidence="2 3" key="1">
    <citation type="submission" date="2020-03" db="EMBL/GenBank/DDBJ databases">
        <title>Two novel Motilibacter sp.</title>
        <authorList>
            <person name="Liu S."/>
        </authorList>
    </citation>
    <scope>NUCLEOTIDE SEQUENCE [LARGE SCALE GENOMIC DNA]</scope>
    <source>
        <strain evidence="2 3">E257</strain>
    </source>
</reference>
<dbReference type="NCBIfam" id="NF038134">
    <property type="entry name" value="choice_anch_M"/>
    <property type="match status" value="1"/>
</dbReference>
<evidence type="ECO:0000256" key="1">
    <source>
        <dbReference type="SAM" id="SignalP"/>
    </source>
</evidence>
<sequence length="211" mass="22393">MAASLVGGAVAPGLVASPAAAAPAATKTVSLSKGHVDLAARVIKGKLQMLVKDGTVAGRVTWREPSKTRYVALAKAKTTVPSADSYRFLGRAGAPLWLLPQSQRSDLLWPGWNTEELKSNVVRGSVTWSLRSVRGPGAFALFTTGSFGTPQVVFDSDDRKVDRASIPLGVHAHGSWAFSKRGTYRLTFTMSAKLVSGKNVSDTEVLTVQVK</sequence>
<evidence type="ECO:0008006" key="4">
    <source>
        <dbReference type="Google" id="ProtNLM"/>
    </source>
</evidence>
<feature type="chain" id="PRO_5046521344" description="Surface-anchored protein" evidence="1">
    <location>
        <begin position="22"/>
        <end position="211"/>
    </location>
</feature>
<organism evidence="2 3">
    <name type="scientific">Motilibacter deserti</name>
    <dbReference type="NCBI Taxonomy" id="2714956"/>
    <lineage>
        <taxon>Bacteria</taxon>
        <taxon>Bacillati</taxon>
        <taxon>Actinomycetota</taxon>
        <taxon>Actinomycetes</taxon>
        <taxon>Motilibacterales</taxon>
        <taxon>Motilibacteraceae</taxon>
        <taxon>Motilibacter</taxon>
    </lineage>
</organism>
<dbReference type="NCBIfam" id="TIGR03769">
    <property type="entry name" value="P_ac_wall_RPT"/>
    <property type="match status" value="1"/>
</dbReference>
<keyword evidence="3" id="KW-1185">Reference proteome</keyword>
<dbReference type="InterPro" id="IPR022435">
    <property type="entry name" value="Surface-anchored_actinobac"/>
</dbReference>